<organism evidence="1 2">
    <name type="scientific">Scyliorhinus torazame</name>
    <name type="common">Cloudy catshark</name>
    <name type="synonym">Catulus torazame</name>
    <dbReference type="NCBI Taxonomy" id="75743"/>
    <lineage>
        <taxon>Eukaryota</taxon>
        <taxon>Metazoa</taxon>
        <taxon>Chordata</taxon>
        <taxon>Craniata</taxon>
        <taxon>Vertebrata</taxon>
        <taxon>Chondrichthyes</taxon>
        <taxon>Elasmobranchii</taxon>
        <taxon>Galeomorphii</taxon>
        <taxon>Galeoidea</taxon>
        <taxon>Carcharhiniformes</taxon>
        <taxon>Scyliorhinidae</taxon>
        <taxon>Scyliorhinus</taxon>
    </lineage>
</organism>
<accession>A0A401P2D1</accession>
<evidence type="ECO:0000313" key="2">
    <source>
        <dbReference type="Proteomes" id="UP000288216"/>
    </source>
</evidence>
<dbReference type="EMBL" id="BFAA01001562">
    <property type="protein sequence ID" value="GCB67294.1"/>
    <property type="molecule type" value="Genomic_DNA"/>
</dbReference>
<dbReference type="Proteomes" id="UP000288216">
    <property type="component" value="Unassembled WGS sequence"/>
</dbReference>
<keyword evidence="2" id="KW-1185">Reference proteome</keyword>
<protein>
    <submittedName>
        <fullName evidence="1">Uncharacterized protein</fullName>
    </submittedName>
</protein>
<evidence type="ECO:0000313" key="1">
    <source>
        <dbReference type="EMBL" id="GCB67294.1"/>
    </source>
</evidence>
<dbReference type="AlphaFoldDB" id="A0A401P2D1"/>
<reference evidence="1 2" key="1">
    <citation type="journal article" date="2018" name="Nat. Ecol. Evol.">
        <title>Shark genomes provide insights into elasmobranch evolution and the origin of vertebrates.</title>
        <authorList>
            <person name="Hara Y"/>
            <person name="Yamaguchi K"/>
            <person name="Onimaru K"/>
            <person name="Kadota M"/>
            <person name="Koyanagi M"/>
            <person name="Keeley SD"/>
            <person name="Tatsumi K"/>
            <person name="Tanaka K"/>
            <person name="Motone F"/>
            <person name="Kageyama Y"/>
            <person name="Nozu R"/>
            <person name="Adachi N"/>
            <person name="Nishimura O"/>
            <person name="Nakagawa R"/>
            <person name="Tanegashima C"/>
            <person name="Kiyatake I"/>
            <person name="Matsumoto R"/>
            <person name="Murakumo K"/>
            <person name="Nishida K"/>
            <person name="Terakita A"/>
            <person name="Kuratani S"/>
            <person name="Sato K"/>
            <person name="Hyodo S Kuraku.S."/>
        </authorList>
    </citation>
    <scope>NUCLEOTIDE SEQUENCE [LARGE SCALE GENOMIC DNA]</scope>
</reference>
<comment type="caution">
    <text evidence="1">The sequence shown here is derived from an EMBL/GenBank/DDBJ whole genome shotgun (WGS) entry which is preliminary data.</text>
</comment>
<sequence length="90" mass="10441">MMGMDSFARGKLAERRAEVCYRSMIGKQVWGFSSWNPRGWKVFAEVTVSQQNETLKYVIQEAARLIPDFRGRHWLGQHLLSIPDGLDQTR</sequence>
<name>A0A401P2D1_SCYTO</name>
<proteinExistence type="predicted"/>
<gene>
    <name evidence="1" type="ORF">scyTo_0005103</name>
</gene>